<dbReference type="InParanoid" id="D6RPI8"/>
<sequence>MDATGLPQRGSNGNRKLRSKSVVPSLTIGAHDAISSDESDSTPTGVKGQGLGRRLAKRLVI</sequence>
<dbReference type="AlphaFoldDB" id="D6RPI8"/>
<protein>
    <submittedName>
        <fullName evidence="2">Uncharacterized protein</fullName>
    </submittedName>
</protein>
<proteinExistence type="predicted"/>
<organism evidence="2 3">
    <name type="scientific">Coprinopsis cinerea (strain Okayama-7 / 130 / ATCC MYA-4618 / FGSC 9003)</name>
    <name type="common">Inky cap fungus</name>
    <name type="synonym">Hormographiella aspergillata</name>
    <dbReference type="NCBI Taxonomy" id="240176"/>
    <lineage>
        <taxon>Eukaryota</taxon>
        <taxon>Fungi</taxon>
        <taxon>Dikarya</taxon>
        <taxon>Basidiomycota</taxon>
        <taxon>Agaricomycotina</taxon>
        <taxon>Agaricomycetes</taxon>
        <taxon>Agaricomycetidae</taxon>
        <taxon>Agaricales</taxon>
        <taxon>Agaricineae</taxon>
        <taxon>Psathyrellaceae</taxon>
        <taxon>Coprinopsis</taxon>
    </lineage>
</organism>
<evidence type="ECO:0000313" key="3">
    <source>
        <dbReference type="Proteomes" id="UP000001861"/>
    </source>
</evidence>
<name>D6RPI8_COPC7</name>
<dbReference type="KEGG" id="cci:CC1G_15179"/>
<gene>
    <name evidence="2" type="ORF">CC1G_15179</name>
</gene>
<reference evidence="2 3" key="1">
    <citation type="journal article" date="2010" name="Proc. Natl. Acad. Sci. U.S.A.">
        <title>Insights into evolution of multicellular fungi from the assembled chromosomes of the mushroom Coprinopsis cinerea (Coprinus cinereus).</title>
        <authorList>
            <person name="Stajich J.E."/>
            <person name="Wilke S.K."/>
            <person name="Ahren D."/>
            <person name="Au C.H."/>
            <person name="Birren B.W."/>
            <person name="Borodovsky M."/>
            <person name="Burns C."/>
            <person name="Canback B."/>
            <person name="Casselton L.A."/>
            <person name="Cheng C.K."/>
            <person name="Deng J."/>
            <person name="Dietrich F.S."/>
            <person name="Fargo D.C."/>
            <person name="Farman M.L."/>
            <person name="Gathman A.C."/>
            <person name="Goldberg J."/>
            <person name="Guigo R."/>
            <person name="Hoegger P.J."/>
            <person name="Hooker J.B."/>
            <person name="Huggins A."/>
            <person name="James T.Y."/>
            <person name="Kamada T."/>
            <person name="Kilaru S."/>
            <person name="Kodira C."/>
            <person name="Kues U."/>
            <person name="Kupfer D."/>
            <person name="Kwan H.S."/>
            <person name="Lomsadze A."/>
            <person name="Li W."/>
            <person name="Lilly W.W."/>
            <person name="Ma L.J."/>
            <person name="Mackey A.J."/>
            <person name="Manning G."/>
            <person name="Martin F."/>
            <person name="Muraguchi H."/>
            <person name="Natvig D.O."/>
            <person name="Palmerini H."/>
            <person name="Ramesh M.A."/>
            <person name="Rehmeyer C.J."/>
            <person name="Roe B.A."/>
            <person name="Shenoy N."/>
            <person name="Stanke M."/>
            <person name="Ter-Hovhannisyan V."/>
            <person name="Tunlid A."/>
            <person name="Velagapudi R."/>
            <person name="Vision T.J."/>
            <person name="Zeng Q."/>
            <person name="Zolan M.E."/>
            <person name="Pukkila P.J."/>
        </authorList>
    </citation>
    <scope>NUCLEOTIDE SEQUENCE [LARGE SCALE GENOMIC DNA]</scope>
    <source>
        <strain evidence="3">Okayama-7 / 130 / ATCC MYA-4618 / FGSC 9003</strain>
    </source>
</reference>
<dbReference type="RefSeq" id="XP_002910540.1">
    <property type="nucleotide sequence ID" value="XM_002910494.1"/>
</dbReference>
<evidence type="ECO:0000256" key="1">
    <source>
        <dbReference type="SAM" id="MobiDB-lite"/>
    </source>
</evidence>
<dbReference type="Proteomes" id="UP000001861">
    <property type="component" value="Unassembled WGS sequence"/>
</dbReference>
<dbReference type="HOGENOM" id="CLU_2922539_0_0_1"/>
<feature type="region of interest" description="Disordered" evidence="1">
    <location>
        <begin position="1"/>
        <end position="51"/>
    </location>
</feature>
<dbReference type="VEuPathDB" id="FungiDB:CC1G_15179"/>
<keyword evidence="3" id="KW-1185">Reference proteome</keyword>
<dbReference type="GeneID" id="9379575"/>
<dbReference type="EMBL" id="AACS02000009">
    <property type="protein sequence ID" value="EFI27046.1"/>
    <property type="molecule type" value="Genomic_DNA"/>
</dbReference>
<comment type="caution">
    <text evidence="2">The sequence shown here is derived from an EMBL/GenBank/DDBJ whole genome shotgun (WGS) entry which is preliminary data.</text>
</comment>
<evidence type="ECO:0000313" key="2">
    <source>
        <dbReference type="EMBL" id="EFI27046.1"/>
    </source>
</evidence>
<accession>D6RPI8</accession>